<dbReference type="AlphaFoldDB" id="A0A2P2MYB7"/>
<organism evidence="1">
    <name type="scientific">Rhizophora mucronata</name>
    <name type="common">Asiatic mangrove</name>
    <dbReference type="NCBI Taxonomy" id="61149"/>
    <lineage>
        <taxon>Eukaryota</taxon>
        <taxon>Viridiplantae</taxon>
        <taxon>Streptophyta</taxon>
        <taxon>Embryophyta</taxon>
        <taxon>Tracheophyta</taxon>
        <taxon>Spermatophyta</taxon>
        <taxon>Magnoliopsida</taxon>
        <taxon>eudicotyledons</taxon>
        <taxon>Gunneridae</taxon>
        <taxon>Pentapetalae</taxon>
        <taxon>rosids</taxon>
        <taxon>fabids</taxon>
        <taxon>Malpighiales</taxon>
        <taxon>Rhizophoraceae</taxon>
        <taxon>Rhizophora</taxon>
    </lineage>
</organism>
<dbReference type="EMBL" id="GGEC01054738">
    <property type="protein sequence ID" value="MBX35222.1"/>
    <property type="molecule type" value="Transcribed_RNA"/>
</dbReference>
<reference evidence="1" key="1">
    <citation type="submission" date="2018-02" db="EMBL/GenBank/DDBJ databases">
        <title>Rhizophora mucronata_Transcriptome.</title>
        <authorList>
            <person name="Meera S.P."/>
            <person name="Sreeshan A."/>
            <person name="Augustine A."/>
        </authorList>
    </citation>
    <scope>NUCLEOTIDE SEQUENCE</scope>
    <source>
        <tissue evidence="1">Leaf</tissue>
    </source>
</reference>
<protein>
    <submittedName>
        <fullName evidence="1">Uncharacterized protein</fullName>
    </submittedName>
</protein>
<evidence type="ECO:0000313" key="1">
    <source>
        <dbReference type="EMBL" id="MBX35222.1"/>
    </source>
</evidence>
<name>A0A2P2MYB7_RHIMU</name>
<sequence length="62" mass="7227">MTSDEQKLQSLHFIVILAKKLKHLKAVALKGMHISYSEHHFSETKDTHLHTAYAHRNKYLSN</sequence>
<proteinExistence type="predicted"/>
<accession>A0A2P2MYB7</accession>